<accession>A0ABY4V9H2</accession>
<name>A0ABY4V9H2_9GAMM</name>
<evidence type="ECO:0000313" key="2">
    <source>
        <dbReference type="Proteomes" id="UP001055658"/>
    </source>
</evidence>
<dbReference type="EMBL" id="CP092418">
    <property type="protein sequence ID" value="USD20894.1"/>
    <property type="molecule type" value="Genomic_DNA"/>
</dbReference>
<dbReference type="InterPro" id="IPR015003">
    <property type="entry name" value="DUF1853"/>
</dbReference>
<sequence>MTNRLPSPIVDDWSNLLWSLGSNDIVDTSDKSTSTIDLPWLPMARRNQLHTYFSRKEVKQELIDKLETYLIEGDRHKPANRLGVYFERLWSFAFQYHPDYQLLHQNLPLRIEGRTLGELDFVVHHLPSNRCEHWEVAVKFYLSQPVGFWVGPGLKDRLDIKLKRMAEHQLPLIQQQSVQPLLEAQELYIDRQWTLMPGRLFNRLPTNQTPGRNLKHLCNSNWWTDLETLGNLATQGNISAGLRWLQLPKKAWMASIEWEEPHGVSFEQLMAGLQSSAVDKPLCFALMGQEGEMGRGFIVPSDWPRRAQASLPLKYP</sequence>
<dbReference type="Proteomes" id="UP001055658">
    <property type="component" value="Chromosome"/>
</dbReference>
<protein>
    <submittedName>
        <fullName evidence="1">DUF1853 family protein</fullName>
    </submittedName>
</protein>
<gene>
    <name evidence="1" type="ORF">MJO52_17800</name>
</gene>
<proteinExistence type="predicted"/>
<keyword evidence="2" id="KW-1185">Reference proteome</keyword>
<organism evidence="1 2">
    <name type="scientific">Microbulbifer variabilis</name>
    <dbReference type="NCBI Taxonomy" id="266805"/>
    <lineage>
        <taxon>Bacteria</taxon>
        <taxon>Pseudomonadati</taxon>
        <taxon>Pseudomonadota</taxon>
        <taxon>Gammaproteobacteria</taxon>
        <taxon>Cellvibrionales</taxon>
        <taxon>Microbulbiferaceae</taxon>
        <taxon>Microbulbifer</taxon>
    </lineage>
</organism>
<reference evidence="1" key="1">
    <citation type="submission" date="2022-02" db="EMBL/GenBank/DDBJ databases">
        <title>Coral-associated bacteria.</title>
        <authorList>
            <person name="Tang K."/>
            <person name="Wang X."/>
        </authorList>
    </citation>
    <scope>NUCLEOTIDE SEQUENCE</scope>
    <source>
        <strain evidence="1">SCSIO 43006</strain>
    </source>
</reference>
<dbReference type="RefSeq" id="WP_252083299.1">
    <property type="nucleotide sequence ID" value="NZ_CP092418.1"/>
</dbReference>
<evidence type="ECO:0000313" key="1">
    <source>
        <dbReference type="EMBL" id="USD20894.1"/>
    </source>
</evidence>
<dbReference type="Pfam" id="PF08907">
    <property type="entry name" value="DUF1853"/>
    <property type="match status" value="1"/>
</dbReference>